<feature type="transmembrane region" description="Helical" evidence="6">
    <location>
        <begin position="509"/>
        <end position="527"/>
    </location>
</feature>
<name>A0AAD8AL73_DIPPU</name>
<feature type="non-terminal residue" evidence="7">
    <location>
        <position position="569"/>
    </location>
</feature>
<keyword evidence="3 6" id="KW-0812">Transmembrane</keyword>
<dbReference type="GO" id="GO:0008506">
    <property type="term" value="F:sucrose:proton symporter activity"/>
    <property type="evidence" value="ECO:0007669"/>
    <property type="project" value="TreeGrafter"/>
</dbReference>
<evidence type="ECO:0000256" key="5">
    <source>
        <dbReference type="ARBA" id="ARBA00023136"/>
    </source>
</evidence>
<dbReference type="Pfam" id="PF13347">
    <property type="entry name" value="MFS_2"/>
    <property type="match status" value="1"/>
</dbReference>
<accession>A0AAD8AL73</accession>
<keyword evidence="2" id="KW-0813">Transport</keyword>
<reference evidence="7" key="2">
    <citation type="submission" date="2023-05" db="EMBL/GenBank/DDBJ databases">
        <authorList>
            <person name="Fouks B."/>
        </authorList>
    </citation>
    <scope>NUCLEOTIDE SEQUENCE</scope>
    <source>
        <strain evidence="7">Stay&amp;Tobe</strain>
        <tissue evidence="7">Testes</tissue>
    </source>
</reference>
<sequence>AAHSKVVRNMVDKLHDYQGVVGRLHTLRDSASSRLSAWKESRCQQQIYEGIKKVASLVVKFSRNVSTERTFIQLRKTRSELVRVSAAVMGIEFSYAAETAFVSPILLKIGVKHEHMTLVWALSPLVGFFVTPVLGSLSDRCNLNWGRRRPFILLLSVGILLGLLLVPNGEAIGYALGDYYPSREHIANNTVINSTDHENVRPDADYPHPWSVFFTVLGTVLLDFDADACQSPSRAYLLDVTLSEDHARGLSTFTIMAGLGGFLGYALGAINWDETALGEMLGGHVRAVFTLITFIFTICVVFTVTSFKEIPLRLLEETTTEDRKPAVQIKVTEEAKVVEDGNVENYGTLVNEKNEKKPEDSYKPIDGHDAAGNGYVNYGYDESYHQQTTVAETSFNIPDMKDDGESPLDKPTLLQYLQSILYMPTSLCILCVTNLFCWSAHVCYSLYFTDFVGEAVFKGNPQADVGTPERELYEEGVRFGCWGMSMYSLSCAAYSLIIEYLIKKLKARNVYVGGLLLDSLGMLMLAVTKHHFAVIIFSATAGVMYSTLFTMPYLLVAHYHETGIVSFET</sequence>
<dbReference type="SUPFAM" id="SSF103473">
    <property type="entry name" value="MFS general substrate transporter"/>
    <property type="match status" value="1"/>
</dbReference>
<comment type="caution">
    <text evidence="7">The sequence shown here is derived from an EMBL/GenBank/DDBJ whole genome shotgun (WGS) entry which is preliminary data.</text>
</comment>
<dbReference type="AlphaFoldDB" id="A0AAD8AL73"/>
<evidence type="ECO:0000313" key="7">
    <source>
        <dbReference type="EMBL" id="KAJ9601143.1"/>
    </source>
</evidence>
<evidence type="ECO:0000256" key="6">
    <source>
        <dbReference type="SAM" id="Phobius"/>
    </source>
</evidence>
<dbReference type="GO" id="GO:0016020">
    <property type="term" value="C:membrane"/>
    <property type="evidence" value="ECO:0007669"/>
    <property type="project" value="UniProtKB-SubCell"/>
</dbReference>
<evidence type="ECO:0000313" key="8">
    <source>
        <dbReference type="Proteomes" id="UP001233999"/>
    </source>
</evidence>
<feature type="transmembrane region" description="Helical" evidence="6">
    <location>
        <begin position="81"/>
        <end position="106"/>
    </location>
</feature>
<dbReference type="PANTHER" id="PTHR19432:SF35">
    <property type="entry name" value="SOLUTE CARRIER FAMILY 45 MEMBER 3 ISOFORM X1"/>
    <property type="match status" value="1"/>
</dbReference>
<keyword evidence="8" id="KW-1185">Reference proteome</keyword>
<feature type="transmembrane region" description="Helical" evidence="6">
    <location>
        <begin position="150"/>
        <end position="167"/>
    </location>
</feature>
<evidence type="ECO:0008006" key="9">
    <source>
        <dbReference type="Google" id="ProtNLM"/>
    </source>
</evidence>
<keyword evidence="4 6" id="KW-1133">Transmembrane helix</keyword>
<dbReference type="EMBL" id="JASPKZ010000034">
    <property type="protein sequence ID" value="KAJ9601143.1"/>
    <property type="molecule type" value="Genomic_DNA"/>
</dbReference>
<feature type="transmembrane region" description="Helical" evidence="6">
    <location>
        <begin position="118"/>
        <end position="138"/>
    </location>
</feature>
<dbReference type="InterPro" id="IPR036259">
    <property type="entry name" value="MFS_trans_sf"/>
</dbReference>
<feature type="transmembrane region" description="Helical" evidence="6">
    <location>
        <begin position="533"/>
        <end position="556"/>
    </location>
</feature>
<keyword evidence="5 6" id="KW-0472">Membrane</keyword>
<evidence type="ECO:0000256" key="4">
    <source>
        <dbReference type="ARBA" id="ARBA00022989"/>
    </source>
</evidence>
<organism evidence="7 8">
    <name type="scientific">Diploptera punctata</name>
    <name type="common">Pacific beetle cockroach</name>
    <dbReference type="NCBI Taxonomy" id="6984"/>
    <lineage>
        <taxon>Eukaryota</taxon>
        <taxon>Metazoa</taxon>
        <taxon>Ecdysozoa</taxon>
        <taxon>Arthropoda</taxon>
        <taxon>Hexapoda</taxon>
        <taxon>Insecta</taxon>
        <taxon>Pterygota</taxon>
        <taxon>Neoptera</taxon>
        <taxon>Polyneoptera</taxon>
        <taxon>Dictyoptera</taxon>
        <taxon>Blattodea</taxon>
        <taxon>Blaberoidea</taxon>
        <taxon>Blaberidae</taxon>
        <taxon>Diplopterinae</taxon>
        <taxon>Diploptera</taxon>
    </lineage>
</organism>
<reference evidence="7" key="1">
    <citation type="journal article" date="2023" name="IScience">
        <title>Live-bearing cockroach genome reveals convergent evolutionary mechanisms linked to viviparity in insects and beyond.</title>
        <authorList>
            <person name="Fouks B."/>
            <person name="Harrison M.C."/>
            <person name="Mikhailova A.A."/>
            <person name="Marchal E."/>
            <person name="English S."/>
            <person name="Carruthers M."/>
            <person name="Jennings E.C."/>
            <person name="Chiamaka E.L."/>
            <person name="Frigard R.A."/>
            <person name="Pippel M."/>
            <person name="Attardo G.M."/>
            <person name="Benoit J.B."/>
            <person name="Bornberg-Bauer E."/>
            <person name="Tobe S.S."/>
        </authorList>
    </citation>
    <scope>NUCLEOTIDE SEQUENCE</scope>
    <source>
        <strain evidence="7">Stay&amp;Tobe</strain>
    </source>
</reference>
<evidence type="ECO:0000256" key="3">
    <source>
        <dbReference type="ARBA" id="ARBA00022692"/>
    </source>
</evidence>
<comment type="subcellular location">
    <subcellularLocation>
        <location evidence="1">Membrane</location>
        <topology evidence="1">Multi-pass membrane protein</topology>
    </subcellularLocation>
</comment>
<dbReference type="Proteomes" id="UP001233999">
    <property type="component" value="Unassembled WGS sequence"/>
</dbReference>
<evidence type="ECO:0000256" key="1">
    <source>
        <dbReference type="ARBA" id="ARBA00004141"/>
    </source>
</evidence>
<feature type="transmembrane region" description="Helical" evidence="6">
    <location>
        <begin position="482"/>
        <end position="502"/>
    </location>
</feature>
<feature type="transmembrane region" description="Helical" evidence="6">
    <location>
        <begin position="287"/>
        <end position="307"/>
    </location>
</feature>
<feature type="transmembrane region" description="Helical" evidence="6">
    <location>
        <begin position="247"/>
        <end position="267"/>
    </location>
</feature>
<proteinExistence type="predicted"/>
<evidence type="ECO:0000256" key="2">
    <source>
        <dbReference type="ARBA" id="ARBA00022448"/>
    </source>
</evidence>
<dbReference type="Gene3D" id="1.20.1250.20">
    <property type="entry name" value="MFS general substrate transporter like domains"/>
    <property type="match status" value="1"/>
</dbReference>
<feature type="non-terminal residue" evidence="7">
    <location>
        <position position="1"/>
    </location>
</feature>
<dbReference type="CDD" id="cd17313">
    <property type="entry name" value="MFS_SLC45_SUC"/>
    <property type="match status" value="1"/>
</dbReference>
<dbReference type="PANTHER" id="PTHR19432">
    <property type="entry name" value="SUGAR TRANSPORTER"/>
    <property type="match status" value="1"/>
</dbReference>
<protein>
    <recommendedName>
        <fullName evidence="9">Membrane-associated transporter protein</fullName>
    </recommendedName>
</protein>
<gene>
    <name evidence="7" type="ORF">L9F63_000722</name>
</gene>